<dbReference type="Gene3D" id="3.60.20.10">
    <property type="entry name" value="Glutamine Phosphoribosylpyrophosphate, subunit 1, domain 1"/>
    <property type="match status" value="1"/>
</dbReference>
<sequence length="234" mass="25670">MTFSIVARDGSNGRFGVAVATCHLAVGSTVPHIRSGVGAVATQAHTNPYLGICGLERLEQCADANRVLETLLVDDQHRDRRQFHLIDHQGRTACWTGPDCGEWAGHRHGQDCSVAGNFLVGESVLLAMDVAFQTSDPSWKLGRRLMHALQAGEAAGGDRRAVSSTSAALQISGDAAFPLLDLRVDYNNQAVGELMAIYERSQDLWAQQWRDELSELRTLNRTVQRSYERPRSVS</sequence>
<accession>Q0QKC5</accession>
<evidence type="ECO:0008006" key="2">
    <source>
        <dbReference type="Google" id="ProtNLM"/>
    </source>
</evidence>
<dbReference type="EMBL" id="DQ325542">
    <property type="protein sequence ID" value="ABD96404.1"/>
    <property type="molecule type" value="Genomic_DNA"/>
</dbReference>
<dbReference type="PANTHER" id="PTHR39328:SF1">
    <property type="entry name" value="BLL2871 PROTEIN"/>
    <property type="match status" value="1"/>
</dbReference>
<dbReference type="InterPro" id="IPR029055">
    <property type="entry name" value="Ntn_hydrolases_N"/>
</dbReference>
<reference evidence="1" key="1">
    <citation type="journal article" date="2006" name="Mar. Ecol. Prog. Ser.">
        <title>Gene diversity and organization in rbcL-containing genome fragments from uncultivated Synechococcus in the Gulf of Mexico.</title>
        <authorList>
            <person name="John D.E."/>
            <person name="Wawrik B."/>
            <person name="Tabita F.R."/>
            <person name="Paul J.H."/>
        </authorList>
    </citation>
    <scope>NUCLEOTIDE SEQUENCE</scope>
</reference>
<dbReference type="AlphaFoldDB" id="Q0QKC5"/>
<evidence type="ECO:0000313" key="1">
    <source>
        <dbReference type="EMBL" id="ABD96404.1"/>
    </source>
</evidence>
<name>Q0QKC5_9SYNE</name>
<dbReference type="Pfam" id="PF06267">
    <property type="entry name" value="DUF1028"/>
    <property type="match status" value="1"/>
</dbReference>
<proteinExistence type="predicted"/>
<dbReference type="InterPro" id="IPR010430">
    <property type="entry name" value="DUF1028"/>
</dbReference>
<dbReference type="PANTHER" id="PTHR39328">
    <property type="entry name" value="BLL2871 PROTEIN"/>
    <property type="match status" value="1"/>
</dbReference>
<protein>
    <recommendedName>
        <fullName evidence="2">DUF1028 domain-containing protein</fullName>
    </recommendedName>
</protein>
<organism evidence="1">
    <name type="scientific">uncultured marine type-A Synechococcus GOM 4P21</name>
    <dbReference type="NCBI Taxonomy" id="364153"/>
    <lineage>
        <taxon>Bacteria</taxon>
        <taxon>Bacillati</taxon>
        <taxon>Cyanobacteriota</taxon>
        <taxon>Cyanophyceae</taxon>
        <taxon>Synechococcales</taxon>
        <taxon>Synechococcaceae</taxon>
        <taxon>Synechococcus</taxon>
        <taxon>environmental samples</taxon>
    </lineage>
</organism>
<dbReference type="SUPFAM" id="SSF56235">
    <property type="entry name" value="N-terminal nucleophile aminohydrolases (Ntn hydrolases)"/>
    <property type="match status" value="1"/>
</dbReference>